<evidence type="ECO:0000256" key="1">
    <source>
        <dbReference type="SAM" id="MobiDB-lite"/>
    </source>
</evidence>
<dbReference type="EMBL" id="KB444542">
    <property type="protein sequence ID" value="EMD46454.1"/>
    <property type="molecule type" value="Genomic_DNA"/>
</dbReference>
<feature type="region of interest" description="Disordered" evidence="1">
    <location>
        <begin position="59"/>
        <end position="108"/>
    </location>
</feature>
<feature type="compositionally biased region" description="Basic and acidic residues" evidence="1">
    <location>
        <begin position="67"/>
        <end position="108"/>
    </location>
</feature>
<dbReference type="AlphaFoldDB" id="M2QB34"/>
<feature type="compositionally biased region" description="Basic and acidic residues" evidence="1">
    <location>
        <begin position="33"/>
        <end position="43"/>
    </location>
</feature>
<evidence type="ECO:0000313" key="3">
    <source>
        <dbReference type="Proteomes" id="UP000011755"/>
    </source>
</evidence>
<name>M2QB34_ENTHI</name>
<dbReference type="Proteomes" id="UP000011755">
    <property type="component" value="Unassembled WGS sequence"/>
</dbReference>
<feature type="compositionally biased region" description="Low complexity" evidence="1">
    <location>
        <begin position="1"/>
        <end position="32"/>
    </location>
</feature>
<evidence type="ECO:0000313" key="2">
    <source>
        <dbReference type="EMBL" id="EMD46454.1"/>
    </source>
</evidence>
<feature type="region of interest" description="Disordered" evidence="1">
    <location>
        <begin position="1"/>
        <end position="43"/>
    </location>
</feature>
<dbReference type="VEuPathDB" id="AmoebaDB:EHI5A_036400"/>
<protein>
    <submittedName>
        <fullName evidence="2">Uncharacterized protein</fullName>
    </submittedName>
</protein>
<gene>
    <name evidence="2" type="ORF">EHI5A_036400</name>
</gene>
<accession>M2QB34</accession>
<sequence length="134" mass="16592">MSYRGGYSSSNYYSRRYSPDDSMSDSPISYSPKPRDRDRTNERMNEREWEMIRHNEWNGYSPRRGVRRDDPYLSPRRDIRREEPYLSPRREMRRDDPYLSPRREIRRDDPYLSPRRDIRREDECGMFHHVVVLK</sequence>
<reference evidence="2 3" key="1">
    <citation type="submission" date="2013-02" db="EMBL/GenBank/DDBJ databases">
        <authorList>
            <person name="Hannick L."/>
            <person name="Zafar N."/>
            <person name="Lorenzi H."/>
            <person name="Ali I.A."/>
            <person name="Petri W.P."/>
            <person name="Caler E."/>
        </authorList>
    </citation>
    <scope>NUCLEOTIDE SEQUENCE [LARGE SCALE GENOMIC DNA]</scope>
    <source>
        <strain evidence="2 3">KU27</strain>
    </source>
</reference>
<organism evidence="2 3">
    <name type="scientific">Entamoeba histolytica KU27</name>
    <dbReference type="NCBI Taxonomy" id="885311"/>
    <lineage>
        <taxon>Eukaryota</taxon>
        <taxon>Amoebozoa</taxon>
        <taxon>Evosea</taxon>
        <taxon>Archamoebae</taxon>
        <taxon>Mastigamoebida</taxon>
        <taxon>Entamoebidae</taxon>
        <taxon>Entamoeba</taxon>
    </lineage>
</organism>
<proteinExistence type="predicted"/>